<keyword evidence="2" id="KW-1185">Reference proteome</keyword>
<sequence length="90" mass="9625">MTSCRPGDKGGESIEAEEAAGVRGLILYLVRRQASWLSTGEAMKVCSSERASALLFFVGASFMQSGARKIDTRQPRAVGANCSLLKEVKS</sequence>
<comment type="caution">
    <text evidence="1">The sequence shown here is derived from an EMBL/GenBank/DDBJ whole genome shotgun (WGS) entry which is preliminary data.</text>
</comment>
<organism evidence="1 2">
    <name type="scientific">Portunus trituberculatus</name>
    <name type="common">Swimming crab</name>
    <name type="synonym">Neptunus trituberculatus</name>
    <dbReference type="NCBI Taxonomy" id="210409"/>
    <lineage>
        <taxon>Eukaryota</taxon>
        <taxon>Metazoa</taxon>
        <taxon>Ecdysozoa</taxon>
        <taxon>Arthropoda</taxon>
        <taxon>Crustacea</taxon>
        <taxon>Multicrustacea</taxon>
        <taxon>Malacostraca</taxon>
        <taxon>Eumalacostraca</taxon>
        <taxon>Eucarida</taxon>
        <taxon>Decapoda</taxon>
        <taxon>Pleocyemata</taxon>
        <taxon>Brachyura</taxon>
        <taxon>Eubrachyura</taxon>
        <taxon>Portunoidea</taxon>
        <taxon>Portunidae</taxon>
        <taxon>Portuninae</taxon>
        <taxon>Portunus</taxon>
    </lineage>
</organism>
<evidence type="ECO:0000313" key="2">
    <source>
        <dbReference type="Proteomes" id="UP000324222"/>
    </source>
</evidence>
<dbReference type="Proteomes" id="UP000324222">
    <property type="component" value="Unassembled WGS sequence"/>
</dbReference>
<name>A0A5B7HA10_PORTR</name>
<evidence type="ECO:0000313" key="1">
    <source>
        <dbReference type="EMBL" id="MPC66495.1"/>
    </source>
</evidence>
<gene>
    <name evidence="1" type="ORF">E2C01_060642</name>
</gene>
<dbReference type="EMBL" id="VSRR010024842">
    <property type="protein sequence ID" value="MPC66495.1"/>
    <property type="molecule type" value="Genomic_DNA"/>
</dbReference>
<protein>
    <submittedName>
        <fullName evidence="1">Uncharacterized protein</fullName>
    </submittedName>
</protein>
<accession>A0A5B7HA10</accession>
<reference evidence="1 2" key="1">
    <citation type="submission" date="2019-05" db="EMBL/GenBank/DDBJ databases">
        <title>Another draft genome of Portunus trituberculatus and its Hox gene families provides insights of decapod evolution.</title>
        <authorList>
            <person name="Jeong J.-H."/>
            <person name="Song I."/>
            <person name="Kim S."/>
            <person name="Choi T."/>
            <person name="Kim D."/>
            <person name="Ryu S."/>
            <person name="Kim W."/>
        </authorList>
    </citation>
    <scope>NUCLEOTIDE SEQUENCE [LARGE SCALE GENOMIC DNA]</scope>
    <source>
        <tissue evidence="1">Muscle</tissue>
    </source>
</reference>
<proteinExistence type="predicted"/>
<dbReference type="AlphaFoldDB" id="A0A5B7HA10"/>